<dbReference type="Gene3D" id="1.10.600.10">
    <property type="entry name" value="Farnesyl Diphosphate Synthase"/>
    <property type="match status" value="1"/>
</dbReference>
<dbReference type="InterPro" id="IPR000092">
    <property type="entry name" value="Polyprenyl_synt"/>
</dbReference>
<evidence type="ECO:0000256" key="6">
    <source>
        <dbReference type="ARBA" id="ARBA00023229"/>
    </source>
</evidence>
<dbReference type="STRING" id="682795.AciX8_3863"/>
<keyword evidence="5" id="KW-0460">Magnesium</keyword>
<evidence type="ECO:0000313" key="8">
    <source>
        <dbReference type="EMBL" id="AEU38146.1"/>
    </source>
</evidence>
<dbReference type="PANTHER" id="PTHR43281">
    <property type="entry name" value="FARNESYL DIPHOSPHATE SYNTHASE"/>
    <property type="match status" value="1"/>
</dbReference>
<evidence type="ECO:0000313" key="9">
    <source>
        <dbReference type="Proteomes" id="UP000007113"/>
    </source>
</evidence>
<keyword evidence="3 7" id="KW-0808">Transferase</keyword>
<comment type="similarity">
    <text evidence="2 7">Belongs to the FPP/GGPP synthase family.</text>
</comment>
<organism evidence="8 9">
    <name type="scientific">Granulicella mallensis (strain ATCC BAA-1857 / DSM 23137 / MP5ACTX8)</name>
    <dbReference type="NCBI Taxonomy" id="682795"/>
    <lineage>
        <taxon>Bacteria</taxon>
        <taxon>Pseudomonadati</taxon>
        <taxon>Acidobacteriota</taxon>
        <taxon>Terriglobia</taxon>
        <taxon>Terriglobales</taxon>
        <taxon>Acidobacteriaceae</taxon>
        <taxon>Granulicella</taxon>
    </lineage>
</organism>
<dbReference type="InterPro" id="IPR008949">
    <property type="entry name" value="Isoprenoid_synthase_dom_sf"/>
</dbReference>
<dbReference type="FunFam" id="1.10.600.10:FF:000001">
    <property type="entry name" value="Geranylgeranyl diphosphate synthase"/>
    <property type="match status" value="1"/>
</dbReference>
<evidence type="ECO:0000256" key="2">
    <source>
        <dbReference type="ARBA" id="ARBA00006706"/>
    </source>
</evidence>
<evidence type="ECO:0000256" key="5">
    <source>
        <dbReference type="ARBA" id="ARBA00022842"/>
    </source>
</evidence>
<dbReference type="NCBIfam" id="NF045485">
    <property type="entry name" value="FPPsyn"/>
    <property type="match status" value="1"/>
</dbReference>
<gene>
    <name evidence="8" type="ordered locus">AciX8_3863</name>
</gene>
<dbReference type="OrthoDB" id="9805316at2"/>
<comment type="cofactor">
    <cofactor evidence="1">
        <name>Mg(2+)</name>
        <dbReference type="ChEBI" id="CHEBI:18420"/>
    </cofactor>
</comment>
<keyword evidence="9" id="KW-1185">Reference proteome</keyword>
<dbReference type="EC" id="2.5.1.10" evidence="8"/>
<keyword evidence="6" id="KW-0414">Isoprene biosynthesis</keyword>
<dbReference type="RefSeq" id="WP_014267017.1">
    <property type="nucleotide sequence ID" value="NC_016631.1"/>
</dbReference>
<dbReference type="Proteomes" id="UP000007113">
    <property type="component" value="Chromosome"/>
</dbReference>
<dbReference type="GO" id="GO:0046872">
    <property type="term" value="F:metal ion binding"/>
    <property type="evidence" value="ECO:0007669"/>
    <property type="project" value="UniProtKB-KW"/>
</dbReference>
<dbReference type="InterPro" id="IPR053378">
    <property type="entry name" value="Prenyl_diphosphate_synthase"/>
</dbReference>
<protein>
    <submittedName>
        <fullName evidence="8">Geranyltranstransferase</fullName>
        <ecNumber evidence="8">2.5.1.10</ecNumber>
    </submittedName>
</protein>
<name>G8P1C8_GRAMM</name>
<dbReference type="InterPro" id="IPR033749">
    <property type="entry name" value="Polyprenyl_synt_CS"/>
</dbReference>
<dbReference type="KEGG" id="gma:AciX8_3863"/>
<evidence type="ECO:0000256" key="1">
    <source>
        <dbReference type="ARBA" id="ARBA00001946"/>
    </source>
</evidence>
<dbReference type="SUPFAM" id="SSF48576">
    <property type="entry name" value="Terpenoid synthases"/>
    <property type="match status" value="1"/>
</dbReference>
<dbReference type="GO" id="GO:0004337">
    <property type="term" value="F:(2E,6E)-farnesyl diphosphate synthase activity"/>
    <property type="evidence" value="ECO:0007669"/>
    <property type="project" value="UniProtKB-EC"/>
</dbReference>
<evidence type="ECO:0000256" key="4">
    <source>
        <dbReference type="ARBA" id="ARBA00022723"/>
    </source>
</evidence>
<dbReference type="SFLD" id="SFLDG01017">
    <property type="entry name" value="Polyprenyl_Transferase_Like"/>
    <property type="match status" value="1"/>
</dbReference>
<dbReference type="GO" id="GO:0005737">
    <property type="term" value="C:cytoplasm"/>
    <property type="evidence" value="ECO:0007669"/>
    <property type="project" value="UniProtKB-ARBA"/>
</dbReference>
<dbReference type="GO" id="GO:0016114">
    <property type="term" value="P:terpenoid biosynthetic process"/>
    <property type="evidence" value="ECO:0007669"/>
    <property type="project" value="UniProtKB-ARBA"/>
</dbReference>
<proteinExistence type="inferred from homology"/>
<dbReference type="eggNOG" id="COG0142">
    <property type="taxonomic scope" value="Bacteria"/>
</dbReference>
<dbReference type="Pfam" id="PF00348">
    <property type="entry name" value="polyprenyl_synt"/>
    <property type="match status" value="1"/>
</dbReference>
<sequence length="324" mass="34230">MTIDVQSILKTGAAITDAALERLLPAATIEPYSIHRAMRHSTFAGGKRLRPILCMEAAKMVASTDFYPPEEAAPAGHPEGVANLAAALEMLHTYSLIHDDLPALDNDDLRRGQPTCHVVFGEATAILAGDALQTLAFQTIASLPAPPEAVVAILRKISLSIGTGIGRWGDHDTGIAPGMIGGQVVDIESEGTKPTPDLVEAIHRAKTGALITVSIVAGAIYGSSRHGLPSSYHERIRTFGEKAGLAFQIVDDVLDMTQSSEELGKTAGKDTATDKATWPAVFGIEQSKHDAAELIADAFAALEPFGDAATPLKSLAQYLVERTH</sequence>
<dbReference type="CDD" id="cd00685">
    <property type="entry name" value="Trans_IPPS_HT"/>
    <property type="match status" value="1"/>
</dbReference>
<dbReference type="AlphaFoldDB" id="G8P1C8"/>
<dbReference type="HOGENOM" id="CLU_014015_0_1_0"/>
<dbReference type="SFLD" id="SFLDS00005">
    <property type="entry name" value="Isoprenoid_Synthase_Type_I"/>
    <property type="match status" value="1"/>
</dbReference>
<reference evidence="8 9" key="1">
    <citation type="submission" date="2011-11" db="EMBL/GenBank/DDBJ databases">
        <title>Complete sequence of Granulicella mallensis MP5ACTX8.</title>
        <authorList>
            <consortium name="US DOE Joint Genome Institute"/>
            <person name="Lucas S."/>
            <person name="Copeland A."/>
            <person name="Lapidus A."/>
            <person name="Cheng J.-F."/>
            <person name="Goodwin L."/>
            <person name="Pitluck S."/>
            <person name="Peters L."/>
            <person name="Lu M."/>
            <person name="Detter J.C."/>
            <person name="Han C."/>
            <person name="Tapia R."/>
            <person name="Land M."/>
            <person name="Hauser L."/>
            <person name="Kyrpides N."/>
            <person name="Ivanova N."/>
            <person name="Mikhailova N."/>
            <person name="Pagani I."/>
            <person name="Rawat S."/>
            <person name="Mannisto M."/>
            <person name="Haggblom M."/>
            <person name="Woyke T."/>
        </authorList>
    </citation>
    <scope>NUCLEOTIDE SEQUENCE [LARGE SCALE GENOMIC DNA]</scope>
    <source>
        <strain evidence="9">ATCC BAA-1857 / DSM 23137 / MP5ACTX8</strain>
    </source>
</reference>
<accession>G8P1C8</accession>
<dbReference type="EMBL" id="CP003130">
    <property type="protein sequence ID" value="AEU38146.1"/>
    <property type="molecule type" value="Genomic_DNA"/>
</dbReference>
<dbReference type="PROSITE" id="PS00723">
    <property type="entry name" value="POLYPRENYL_SYNTHASE_1"/>
    <property type="match status" value="1"/>
</dbReference>
<keyword evidence="4" id="KW-0479">Metal-binding</keyword>
<dbReference type="PANTHER" id="PTHR43281:SF1">
    <property type="entry name" value="FARNESYL DIPHOSPHATE SYNTHASE"/>
    <property type="match status" value="1"/>
</dbReference>
<evidence type="ECO:0000256" key="7">
    <source>
        <dbReference type="RuleBase" id="RU004466"/>
    </source>
</evidence>
<evidence type="ECO:0000256" key="3">
    <source>
        <dbReference type="ARBA" id="ARBA00022679"/>
    </source>
</evidence>